<protein>
    <submittedName>
        <fullName evidence="2">Uncharacterized protein</fullName>
    </submittedName>
</protein>
<evidence type="ECO:0000313" key="2">
    <source>
        <dbReference type="EMBL" id="KAG0475141.1"/>
    </source>
</evidence>
<organism evidence="2 3">
    <name type="scientific">Vanilla planifolia</name>
    <name type="common">Vanilla</name>
    <dbReference type="NCBI Taxonomy" id="51239"/>
    <lineage>
        <taxon>Eukaryota</taxon>
        <taxon>Viridiplantae</taxon>
        <taxon>Streptophyta</taxon>
        <taxon>Embryophyta</taxon>
        <taxon>Tracheophyta</taxon>
        <taxon>Spermatophyta</taxon>
        <taxon>Magnoliopsida</taxon>
        <taxon>Liliopsida</taxon>
        <taxon>Asparagales</taxon>
        <taxon>Orchidaceae</taxon>
        <taxon>Vanilloideae</taxon>
        <taxon>Vanilleae</taxon>
        <taxon>Vanilla</taxon>
    </lineage>
</organism>
<feature type="compositionally biased region" description="Low complexity" evidence="1">
    <location>
        <begin position="89"/>
        <end position="102"/>
    </location>
</feature>
<accession>A0A835QQB0</accession>
<evidence type="ECO:0000313" key="3">
    <source>
        <dbReference type="Proteomes" id="UP000639772"/>
    </source>
</evidence>
<dbReference type="Proteomes" id="UP000639772">
    <property type="component" value="Chromosome 7"/>
</dbReference>
<dbReference type="AlphaFoldDB" id="A0A835QQB0"/>
<evidence type="ECO:0000256" key="1">
    <source>
        <dbReference type="SAM" id="MobiDB-lite"/>
    </source>
</evidence>
<feature type="region of interest" description="Disordered" evidence="1">
    <location>
        <begin position="62"/>
        <end position="129"/>
    </location>
</feature>
<name>A0A835QQB0_VANPL</name>
<dbReference type="EMBL" id="JADCNM010000007">
    <property type="protein sequence ID" value="KAG0475141.1"/>
    <property type="molecule type" value="Genomic_DNA"/>
</dbReference>
<sequence>MLHRLESSFLKSLKEVRAVPSIPKRTEEQQQVQLQQEEDAIFRIINSSAATDSMLRSLESSGIQLSMPSSTVSSSASASAMGTPLKPLSSSPSPASRSSSSTHHSRMTPCSTSLAEAAGSKRRGPFSER</sequence>
<reference evidence="2 3" key="1">
    <citation type="journal article" date="2020" name="Nat. Food">
        <title>A phased Vanilla planifolia genome enables genetic improvement of flavour and production.</title>
        <authorList>
            <person name="Hasing T."/>
            <person name="Tang H."/>
            <person name="Brym M."/>
            <person name="Khazi F."/>
            <person name="Huang T."/>
            <person name="Chambers A.H."/>
        </authorList>
    </citation>
    <scope>NUCLEOTIDE SEQUENCE [LARGE SCALE GENOMIC DNA]</scope>
    <source>
        <tissue evidence="2">Leaf</tissue>
    </source>
</reference>
<gene>
    <name evidence="2" type="ORF">HPP92_014827</name>
</gene>
<proteinExistence type="predicted"/>
<feature type="compositionally biased region" description="Low complexity" evidence="1">
    <location>
        <begin position="66"/>
        <end position="80"/>
    </location>
</feature>
<comment type="caution">
    <text evidence="2">The sequence shown here is derived from an EMBL/GenBank/DDBJ whole genome shotgun (WGS) entry which is preliminary data.</text>
</comment>
<feature type="compositionally biased region" description="Basic residues" evidence="1">
    <location>
        <begin position="120"/>
        <end position="129"/>
    </location>
</feature>